<proteinExistence type="predicted"/>
<dbReference type="AlphaFoldDB" id="A0A1R3L7M8"/>
<name>A0A1R3L7M8_ASPOF</name>
<keyword evidence="3" id="KW-1185">Reference proteome</keyword>
<evidence type="ECO:0000256" key="1">
    <source>
        <dbReference type="SAM" id="MobiDB-lite"/>
    </source>
</evidence>
<sequence length="336" mass="36438">MAAARSERGETTKNYAGKEIPRDNVGQVCPPSQRGILTSSPRRQVVLDSQKGYVISKLSAKDGVTENLYAEGKNNVKGKEVIEQNPNLAKFGELPVIPPPPKELIQIGNTVAPPAISPPSKEIIQNQNAVNRVEENKANYVEEFINGNSDSLSDSLQDFPEFVIMEGYSNHTHRSSQEMEVLDVKPLRTIAPMRPSSLGLDSYAPPSTGDSPFVFVTPSGSFASASDSLFRPNFVPLFPNLASPQPSNQKPVFATPLNSRSANGSASTSGRKSKVGSSDAKSTGEKKEKPPKKPRKVYGRHDTGGLLPSSHDARESVEVILMTFDALRRRVQQIDG</sequence>
<feature type="compositionally biased region" description="Polar residues" evidence="1">
    <location>
        <begin position="242"/>
        <end position="281"/>
    </location>
</feature>
<feature type="region of interest" description="Disordered" evidence="1">
    <location>
        <begin position="241"/>
        <end position="312"/>
    </location>
</feature>
<feature type="compositionally biased region" description="Basic and acidic residues" evidence="1">
    <location>
        <begin position="1"/>
        <end position="11"/>
    </location>
</feature>
<evidence type="ECO:0000313" key="2">
    <source>
        <dbReference type="EMBL" id="ONK55590.1"/>
    </source>
</evidence>
<gene>
    <name evidence="2" type="ORF">A4U43_UnF1240</name>
</gene>
<dbReference type="EMBL" id="KV863363">
    <property type="protein sequence ID" value="ONK55590.1"/>
    <property type="molecule type" value="Genomic_DNA"/>
</dbReference>
<protein>
    <submittedName>
        <fullName evidence="2">Uncharacterized protein</fullName>
    </submittedName>
</protein>
<evidence type="ECO:0000313" key="3">
    <source>
        <dbReference type="Proteomes" id="UP000243459"/>
    </source>
</evidence>
<dbReference type="Proteomes" id="UP000243459">
    <property type="component" value="Unassembled WGS sequence"/>
</dbReference>
<feature type="compositionally biased region" description="Basic residues" evidence="1">
    <location>
        <begin position="289"/>
        <end position="298"/>
    </location>
</feature>
<organism evidence="2 3">
    <name type="scientific">Asparagus officinalis</name>
    <name type="common">Garden asparagus</name>
    <dbReference type="NCBI Taxonomy" id="4686"/>
    <lineage>
        <taxon>Eukaryota</taxon>
        <taxon>Viridiplantae</taxon>
        <taxon>Streptophyta</taxon>
        <taxon>Embryophyta</taxon>
        <taxon>Tracheophyta</taxon>
        <taxon>Spermatophyta</taxon>
        <taxon>Magnoliopsida</taxon>
        <taxon>Liliopsida</taxon>
        <taxon>Asparagales</taxon>
        <taxon>Asparagaceae</taxon>
        <taxon>Asparagoideae</taxon>
        <taxon>Asparagus</taxon>
    </lineage>
</organism>
<dbReference type="Gramene" id="ONK55590">
    <property type="protein sequence ID" value="ONK55590"/>
    <property type="gene ID" value="A4U43_UnF1240"/>
</dbReference>
<accession>A0A1R3L7M8</accession>
<reference evidence="3" key="1">
    <citation type="journal article" date="2017" name="Nat. Commun.">
        <title>The asparagus genome sheds light on the origin and evolution of a young Y chromosome.</title>
        <authorList>
            <person name="Harkess A."/>
            <person name="Zhou J."/>
            <person name="Xu C."/>
            <person name="Bowers J.E."/>
            <person name="Van der Hulst R."/>
            <person name="Ayyampalayam S."/>
            <person name="Mercati F."/>
            <person name="Riccardi P."/>
            <person name="McKain M.R."/>
            <person name="Kakrana A."/>
            <person name="Tang H."/>
            <person name="Ray J."/>
            <person name="Groenendijk J."/>
            <person name="Arikit S."/>
            <person name="Mathioni S.M."/>
            <person name="Nakano M."/>
            <person name="Shan H."/>
            <person name="Telgmann-Rauber A."/>
            <person name="Kanno A."/>
            <person name="Yue Z."/>
            <person name="Chen H."/>
            <person name="Li W."/>
            <person name="Chen Y."/>
            <person name="Xu X."/>
            <person name="Zhang Y."/>
            <person name="Luo S."/>
            <person name="Chen H."/>
            <person name="Gao J."/>
            <person name="Mao Z."/>
            <person name="Pires J.C."/>
            <person name="Luo M."/>
            <person name="Kudrna D."/>
            <person name="Wing R.A."/>
            <person name="Meyers B.C."/>
            <person name="Yi K."/>
            <person name="Kong H."/>
            <person name="Lavrijsen P."/>
            <person name="Sunseri F."/>
            <person name="Falavigna A."/>
            <person name="Ye Y."/>
            <person name="Leebens-Mack J.H."/>
            <person name="Chen G."/>
        </authorList>
    </citation>
    <scope>NUCLEOTIDE SEQUENCE [LARGE SCALE GENOMIC DNA]</scope>
    <source>
        <strain evidence="3">cv. DH0086</strain>
    </source>
</reference>
<feature type="region of interest" description="Disordered" evidence="1">
    <location>
        <begin position="1"/>
        <end position="39"/>
    </location>
</feature>